<evidence type="ECO:0000256" key="2">
    <source>
        <dbReference type="ARBA" id="ARBA00023002"/>
    </source>
</evidence>
<keyword evidence="7" id="KW-1185">Reference proteome</keyword>
<evidence type="ECO:0000256" key="1">
    <source>
        <dbReference type="ARBA" id="ARBA00001974"/>
    </source>
</evidence>
<dbReference type="PANTHER" id="PTHR10742">
    <property type="entry name" value="FLAVIN MONOAMINE OXIDASE"/>
    <property type="match status" value="1"/>
</dbReference>
<dbReference type="Gene3D" id="3.50.50.60">
    <property type="entry name" value="FAD/NAD(P)-binding domain"/>
    <property type="match status" value="1"/>
</dbReference>
<comment type="caution">
    <text evidence="6">The sequence shown here is derived from an EMBL/GenBank/DDBJ whole genome shotgun (WGS) entry which is preliminary data.</text>
</comment>
<feature type="binding site" evidence="3">
    <location>
        <position position="215"/>
    </location>
    <ligand>
        <name>FAD</name>
        <dbReference type="ChEBI" id="CHEBI:57692"/>
    </ligand>
</feature>
<evidence type="ECO:0000256" key="4">
    <source>
        <dbReference type="RuleBase" id="RU362067"/>
    </source>
</evidence>
<feature type="binding site" evidence="3">
    <location>
        <begin position="35"/>
        <end position="36"/>
    </location>
    <ligand>
        <name>FAD</name>
        <dbReference type="ChEBI" id="CHEBI:57692"/>
    </ligand>
</feature>
<proteinExistence type="inferred from homology"/>
<keyword evidence="2 4" id="KW-0560">Oxidoreductase</keyword>
<dbReference type="PRINTS" id="PR00757">
    <property type="entry name" value="AMINEOXDASEF"/>
</dbReference>
<dbReference type="SUPFAM" id="SSF51905">
    <property type="entry name" value="FAD/NAD(P)-binding domain"/>
    <property type="match status" value="1"/>
</dbReference>
<dbReference type="InterPro" id="IPR050281">
    <property type="entry name" value="Flavin_monoamine_oxidase"/>
</dbReference>
<keyword evidence="4" id="KW-0285">Flavoprotein</keyword>
<reference evidence="6 7" key="1">
    <citation type="journal article" date="2023" name="Elife">
        <title>Identification of key yeast species and microbe-microbe interactions impacting larval growth of Drosophila in the wild.</title>
        <authorList>
            <person name="Mure A."/>
            <person name="Sugiura Y."/>
            <person name="Maeda R."/>
            <person name="Honda K."/>
            <person name="Sakurai N."/>
            <person name="Takahashi Y."/>
            <person name="Watada M."/>
            <person name="Katoh T."/>
            <person name="Gotoh A."/>
            <person name="Gotoh Y."/>
            <person name="Taniguchi I."/>
            <person name="Nakamura K."/>
            <person name="Hayashi T."/>
            <person name="Katayama T."/>
            <person name="Uemura T."/>
            <person name="Hattori Y."/>
        </authorList>
    </citation>
    <scope>NUCLEOTIDE SEQUENCE [LARGE SCALE GENOMIC DNA]</scope>
    <source>
        <strain evidence="6 7">PK-24</strain>
    </source>
</reference>
<dbReference type="Gene3D" id="3.90.660.10">
    <property type="match status" value="1"/>
</dbReference>
<comment type="cofactor">
    <cofactor evidence="1 4">
        <name>FAD</name>
        <dbReference type="ChEBI" id="CHEBI:57692"/>
    </cofactor>
</comment>
<comment type="similarity">
    <text evidence="4">Belongs to the flavin monoamine oxidase family.</text>
</comment>
<name>A0AAV5QXQ3_PICKL</name>
<keyword evidence="4" id="KW-0274">FAD</keyword>
<dbReference type="SUPFAM" id="SSF54373">
    <property type="entry name" value="FAD-linked reductases, C-terminal domain"/>
    <property type="match status" value="1"/>
</dbReference>
<dbReference type="InterPro" id="IPR036188">
    <property type="entry name" value="FAD/NAD-bd_sf"/>
</dbReference>
<evidence type="ECO:0000256" key="3">
    <source>
        <dbReference type="PIRSR" id="PIRSR601613-1"/>
    </source>
</evidence>
<dbReference type="PANTHER" id="PTHR10742:SF410">
    <property type="entry name" value="LYSINE-SPECIFIC HISTONE DEMETHYLASE 2"/>
    <property type="match status" value="1"/>
</dbReference>
<protein>
    <recommendedName>
        <fullName evidence="4">Amine oxidase</fullName>
        <ecNumber evidence="4">1.4.3.-</ecNumber>
    </recommendedName>
</protein>
<organism evidence="6 7">
    <name type="scientific">Pichia kluyveri</name>
    <name type="common">Yeast</name>
    <dbReference type="NCBI Taxonomy" id="36015"/>
    <lineage>
        <taxon>Eukaryota</taxon>
        <taxon>Fungi</taxon>
        <taxon>Dikarya</taxon>
        <taxon>Ascomycota</taxon>
        <taxon>Saccharomycotina</taxon>
        <taxon>Pichiomycetes</taxon>
        <taxon>Pichiales</taxon>
        <taxon>Pichiaceae</taxon>
        <taxon>Pichia</taxon>
    </lineage>
</organism>
<dbReference type="Proteomes" id="UP001378960">
    <property type="component" value="Unassembled WGS sequence"/>
</dbReference>
<dbReference type="EC" id="1.4.3.-" evidence="4"/>
<dbReference type="InterPro" id="IPR001613">
    <property type="entry name" value="Flavin_amine_oxidase"/>
</dbReference>
<dbReference type="Pfam" id="PF01593">
    <property type="entry name" value="Amino_oxidase"/>
    <property type="match status" value="1"/>
</dbReference>
<dbReference type="EMBL" id="BTGB01000001">
    <property type="protein sequence ID" value="GMM43964.1"/>
    <property type="molecule type" value="Genomic_DNA"/>
</dbReference>
<dbReference type="AlphaFoldDB" id="A0AAV5QXQ3"/>
<evidence type="ECO:0000313" key="7">
    <source>
        <dbReference type="Proteomes" id="UP001378960"/>
    </source>
</evidence>
<sequence length="478" mass="53084">MSEVDTDVIIIGAGIAGLNAASTLHSKGLKSLILEARPRIGGRVYTKRDTVTGNHYDLGASWFHSTMENPIFDKFTNNWYSNSQIESAKYDDNNVGIIINSETGSLPSGINVGAIVDEMKYYSSNLKDDISLHNCAIEYFKTKQHRLSRDEIKYSTALFKFAELLNGCDWDTIGSKFSYGPFNGRDAFNTIGYDKVIEKIIEGYPNDNVLLNKVVKSVEKIQVGKADETIIKVTNADGSIYKSKYLIVTIPLGVLKLSIDKTNEEGAITFNPPLPKPITDNFAKTKFLPLAKVIVEFDKAFWPDNDKFLVLSVPNDDELDITKTYETVKEFGNYTDKENVKAFDFPCLVSNFNSVRKIPALMFLLPSQPAYQIENASDPEKYGYDLIKPIISKIVGKDIEIPEPKLILTTSWGNDPYSRGAISTCAPGDKFVNDALIDGFGSIRFAGEGPVYQGHSCAHGAYISGEREANYIIEKLSK</sequence>
<gene>
    <name evidence="6" type="ORF">DAPK24_005390</name>
</gene>
<evidence type="ECO:0000259" key="5">
    <source>
        <dbReference type="Pfam" id="PF01593"/>
    </source>
</evidence>
<accession>A0AAV5QXQ3</accession>
<dbReference type="InterPro" id="IPR002937">
    <property type="entry name" value="Amino_oxidase"/>
</dbReference>
<dbReference type="GO" id="GO:0016491">
    <property type="term" value="F:oxidoreductase activity"/>
    <property type="evidence" value="ECO:0007669"/>
    <property type="project" value="UniProtKB-KW"/>
</dbReference>
<dbReference type="Pfam" id="PF13450">
    <property type="entry name" value="NAD_binding_8"/>
    <property type="match status" value="1"/>
</dbReference>
<feature type="domain" description="Amine oxidase" evidence="5">
    <location>
        <begin position="172"/>
        <end position="473"/>
    </location>
</feature>
<evidence type="ECO:0000313" key="6">
    <source>
        <dbReference type="EMBL" id="GMM43964.1"/>
    </source>
</evidence>